<sequence length="123" mass="14048">MLISILVLVFVVLGTSVYKRHVPVQNVPCNVTGFLEPHTTILDIRDYNNKANDIKRESLNIPYAYLRRFYSEITPGKIHVIASNRLELNLGIRFLTRKGFTITSYEISECPCKQEGGLEHGIR</sequence>
<accession>A0A372L8H5</accession>
<evidence type="ECO:0000313" key="2">
    <source>
        <dbReference type="Proteomes" id="UP000262939"/>
    </source>
</evidence>
<organism evidence="1 2">
    <name type="scientific">Peribacillus glennii</name>
    <dbReference type="NCBI Taxonomy" id="2303991"/>
    <lineage>
        <taxon>Bacteria</taxon>
        <taxon>Bacillati</taxon>
        <taxon>Bacillota</taxon>
        <taxon>Bacilli</taxon>
        <taxon>Bacillales</taxon>
        <taxon>Bacillaceae</taxon>
        <taxon>Peribacillus</taxon>
    </lineage>
</organism>
<keyword evidence="2" id="KW-1185">Reference proteome</keyword>
<name>A0A372L8H5_9BACI</name>
<dbReference type="GO" id="GO:0016740">
    <property type="term" value="F:transferase activity"/>
    <property type="evidence" value="ECO:0007669"/>
    <property type="project" value="UniProtKB-KW"/>
</dbReference>
<keyword evidence="1" id="KW-0808">Transferase</keyword>
<evidence type="ECO:0000313" key="1">
    <source>
        <dbReference type="EMBL" id="RFU61642.1"/>
    </source>
</evidence>
<reference evidence="1 2" key="1">
    <citation type="submission" date="2018-08" db="EMBL/GenBank/DDBJ databases">
        <title>Bacillus chawlae sp. nov., Bacillus glennii sp. nov., and Bacillus saganii sp. nov. Isolated from the Vehicle Assembly Building at Kennedy Space Center where the Viking Spacecraft were Assembled.</title>
        <authorList>
            <person name="Seuylemezian A."/>
            <person name="Vaishampayan P."/>
        </authorList>
    </citation>
    <scope>NUCLEOTIDE SEQUENCE [LARGE SCALE GENOMIC DNA]</scope>
    <source>
        <strain evidence="1 2">V44-8</strain>
    </source>
</reference>
<gene>
    <name evidence="1" type="ORF">D0466_17765</name>
</gene>
<dbReference type="AlphaFoldDB" id="A0A372L8H5"/>
<proteinExistence type="predicted"/>
<protein>
    <submittedName>
        <fullName evidence="1">Sulfurtransferase</fullName>
    </submittedName>
</protein>
<comment type="caution">
    <text evidence="1">The sequence shown here is derived from an EMBL/GenBank/DDBJ whole genome shotgun (WGS) entry which is preliminary data.</text>
</comment>
<dbReference type="EMBL" id="QVTD01000013">
    <property type="protein sequence ID" value="RFU61642.1"/>
    <property type="molecule type" value="Genomic_DNA"/>
</dbReference>
<dbReference type="Proteomes" id="UP000262939">
    <property type="component" value="Unassembled WGS sequence"/>
</dbReference>